<dbReference type="InterPro" id="IPR013611">
    <property type="entry name" value="Transp-assoc_OB_typ2"/>
</dbReference>
<dbReference type="CDD" id="cd03259">
    <property type="entry name" value="ABC_Carb_Solutes_like"/>
    <property type="match status" value="1"/>
</dbReference>
<evidence type="ECO:0000313" key="10">
    <source>
        <dbReference type="EMBL" id="WKD50612.1"/>
    </source>
</evidence>
<dbReference type="PANTHER" id="PTHR42781">
    <property type="entry name" value="SPERMIDINE/PUTRESCINE IMPORT ATP-BINDING PROTEIN POTA"/>
    <property type="match status" value="1"/>
</dbReference>
<dbReference type="Proteomes" id="UP001321520">
    <property type="component" value="Chromosome"/>
</dbReference>
<dbReference type="EMBL" id="CP098023">
    <property type="protein sequence ID" value="WKD50612.1"/>
    <property type="molecule type" value="Genomic_DNA"/>
</dbReference>
<dbReference type="SMART" id="SM00382">
    <property type="entry name" value="AAA"/>
    <property type="match status" value="1"/>
</dbReference>
<evidence type="ECO:0000256" key="7">
    <source>
        <dbReference type="ARBA" id="ARBA00023065"/>
    </source>
</evidence>
<protein>
    <submittedName>
        <fullName evidence="10">ABC transporter ATP-binding protein</fullName>
    </submittedName>
</protein>
<keyword evidence="5 10" id="KW-0067">ATP-binding</keyword>
<dbReference type="SUPFAM" id="SSF50331">
    <property type="entry name" value="MOP-like"/>
    <property type="match status" value="1"/>
</dbReference>
<dbReference type="PROSITE" id="PS50893">
    <property type="entry name" value="ABC_TRANSPORTER_2"/>
    <property type="match status" value="1"/>
</dbReference>
<dbReference type="InterPro" id="IPR008995">
    <property type="entry name" value="Mo/tungstate-bd_C_term_dom"/>
</dbReference>
<evidence type="ECO:0000256" key="4">
    <source>
        <dbReference type="ARBA" id="ARBA00022741"/>
    </source>
</evidence>
<evidence type="ECO:0000259" key="9">
    <source>
        <dbReference type="PROSITE" id="PS50893"/>
    </source>
</evidence>
<keyword evidence="4" id="KW-0547">Nucleotide-binding</keyword>
<keyword evidence="1" id="KW-0813">Transport</keyword>
<dbReference type="PROSITE" id="PS00211">
    <property type="entry name" value="ABC_TRANSPORTER_1"/>
    <property type="match status" value="1"/>
</dbReference>
<keyword evidence="6" id="KW-0408">Iron</keyword>
<keyword evidence="8" id="KW-0472">Membrane</keyword>
<dbReference type="RefSeq" id="WP_301417072.1">
    <property type="nucleotide sequence ID" value="NZ_CP098023.1"/>
</dbReference>
<organism evidence="10 11">
    <name type="scientific">Microbulbifer spongiae</name>
    <dbReference type="NCBI Taxonomy" id="2944933"/>
    <lineage>
        <taxon>Bacteria</taxon>
        <taxon>Pseudomonadati</taxon>
        <taxon>Pseudomonadota</taxon>
        <taxon>Gammaproteobacteria</taxon>
        <taxon>Cellvibrionales</taxon>
        <taxon>Microbulbiferaceae</taxon>
        <taxon>Microbulbifer</taxon>
    </lineage>
</organism>
<evidence type="ECO:0000256" key="2">
    <source>
        <dbReference type="ARBA" id="ARBA00022475"/>
    </source>
</evidence>
<dbReference type="InterPro" id="IPR003439">
    <property type="entry name" value="ABC_transporter-like_ATP-bd"/>
</dbReference>
<evidence type="ECO:0000256" key="3">
    <source>
        <dbReference type="ARBA" id="ARBA00022496"/>
    </source>
</evidence>
<evidence type="ECO:0000256" key="6">
    <source>
        <dbReference type="ARBA" id="ARBA00023004"/>
    </source>
</evidence>
<feature type="domain" description="ABC transporter" evidence="9">
    <location>
        <begin position="5"/>
        <end position="237"/>
    </location>
</feature>
<dbReference type="PANTHER" id="PTHR42781:SF4">
    <property type="entry name" value="SPERMIDINE_PUTRESCINE IMPORT ATP-BINDING PROTEIN POTA"/>
    <property type="match status" value="1"/>
</dbReference>
<sequence>MQPILSANDLECRYGNRVVIESVSLSLLPGEIACLLGPSGCGKTTLLQAIAGFQPLASGSITLEGKTISSAGAMTPPEKRNIGMVFQDYALFPHLNLADNVAFGIQSLGGQERRARVAELLQLVQLQEYAKQFPHQLSGGQQQRVALARALAPRPRLLLMDEPFSNLDSALRRSLAAEVRQILRAQGTPAMIVTHDRSEAFIAGDTLGVLSGGQLQQWDTPQQLYRHPANIAVARIVSDGTLFEGRVIHTGLAETPLGKLELPHQGFTAGEQIRVFVRSEDILPGDHPHAVLAHIIEKTFLGDRAVYKFRLPGGNSFSTSLKAAHHFPADSTVPLRLSRPLVFTTHSEDRSPYQKVQAD</sequence>
<dbReference type="Gene3D" id="3.40.50.300">
    <property type="entry name" value="P-loop containing nucleotide triphosphate hydrolases"/>
    <property type="match status" value="1"/>
</dbReference>
<evidence type="ECO:0000256" key="1">
    <source>
        <dbReference type="ARBA" id="ARBA00022448"/>
    </source>
</evidence>
<evidence type="ECO:0000313" key="11">
    <source>
        <dbReference type="Proteomes" id="UP001321520"/>
    </source>
</evidence>
<dbReference type="GO" id="GO:0005524">
    <property type="term" value="F:ATP binding"/>
    <property type="evidence" value="ECO:0007669"/>
    <property type="project" value="UniProtKB-KW"/>
</dbReference>
<keyword evidence="11" id="KW-1185">Reference proteome</keyword>
<dbReference type="Pfam" id="PF00005">
    <property type="entry name" value="ABC_tran"/>
    <property type="match status" value="1"/>
</dbReference>
<evidence type="ECO:0000256" key="5">
    <source>
        <dbReference type="ARBA" id="ARBA00022840"/>
    </source>
</evidence>
<name>A0ABY9EEC4_9GAMM</name>
<dbReference type="InterPro" id="IPR027417">
    <property type="entry name" value="P-loop_NTPase"/>
</dbReference>
<evidence type="ECO:0000256" key="8">
    <source>
        <dbReference type="ARBA" id="ARBA00023136"/>
    </source>
</evidence>
<keyword evidence="2" id="KW-1003">Cell membrane</keyword>
<dbReference type="InterPro" id="IPR015853">
    <property type="entry name" value="ABC_transpr_FbpC"/>
</dbReference>
<accession>A0ABY9EEC4</accession>
<dbReference type="Pfam" id="PF08402">
    <property type="entry name" value="TOBE_2"/>
    <property type="match status" value="1"/>
</dbReference>
<gene>
    <name evidence="10" type="ORF">M8T91_04075</name>
</gene>
<dbReference type="InterPro" id="IPR017871">
    <property type="entry name" value="ABC_transporter-like_CS"/>
</dbReference>
<dbReference type="InterPro" id="IPR050093">
    <property type="entry name" value="ABC_SmlMolc_Importer"/>
</dbReference>
<reference evidence="10 11" key="1">
    <citation type="submission" date="2022-05" db="EMBL/GenBank/DDBJ databases">
        <title>Microbulbifer sp. nov., isolated from sponge.</title>
        <authorList>
            <person name="Gao L."/>
        </authorList>
    </citation>
    <scope>NUCLEOTIDE SEQUENCE [LARGE SCALE GENOMIC DNA]</scope>
    <source>
        <strain evidence="10 11">MI-G</strain>
    </source>
</reference>
<dbReference type="SUPFAM" id="SSF52540">
    <property type="entry name" value="P-loop containing nucleoside triphosphate hydrolases"/>
    <property type="match status" value="1"/>
</dbReference>
<proteinExistence type="predicted"/>
<keyword evidence="3" id="KW-0410">Iron transport</keyword>
<keyword evidence="7" id="KW-0406">Ion transport</keyword>
<dbReference type="InterPro" id="IPR003593">
    <property type="entry name" value="AAA+_ATPase"/>
</dbReference>